<accession>A0A9X3BYH1</accession>
<reference evidence="2" key="1">
    <citation type="submission" date="2020-07" db="EMBL/GenBank/DDBJ databases">
        <authorList>
            <person name="Pettersson B.M.F."/>
            <person name="Behra P.R.K."/>
            <person name="Ramesh M."/>
            <person name="Das S."/>
            <person name="Dasgupta S."/>
            <person name="Kirsebom L.A."/>
        </authorList>
    </citation>
    <scope>NUCLEOTIDE SEQUENCE</scope>
    <source>
        <strain evidence="2">DSM 44838</strain>
    </source>
</reference>
<evidence type="ECO:0000256" key="1">
    <source>
        <dbReference type="SAM" id="SignalP"/>
    </source>
</evidence>
<dbReference type="Proteomes" id="UP001141629">
    <property type="component" value="Unassembled WGS sequence"/>
</dbReference>
<organism evidence="2 3">
    <name type="scientific">Mycobacterium yunnanensis</name>
    <dbReference type="NCBI Taxonomy" id="368477"/>
    <lineage>
        <taxon>Bacteria</taxon>
        <taxon>Bacillati</taxon>
        <taxon>Actinomycetota</taxon>
        <taxon>Actinomycetes</taxon>
        <taxon>Mycobacteriales</taxon>
        <taxon>Mycobacteriaceae</taxon>
        <taxon>Mycobacterium</taxon>
    </lineage>
</organism>
<evidence type="ECO:0000313" key="2">
    <source>
        <dbReference type="EMBL" id="MCV7419108.1"/>
    </source>
</evidence>
<dbReference type="RefSeq" id="WP_263993837.1">
    <property type="nucleotide sequence ID" value="NZ_JACKVK010000001.1"/>
</dbReference>
<dbReference type="AlphaFoldDB" id="A0A9X3BYH1"/>
<feature type="signal peptide" evidence="1">
    <location>
        <begin position="1"/>
        <end position="24"/>
    </location>
</feature>
<keyword evidence="3" id="KW-1185">Reference proteome</keyword>
<keyword evidence="1" id="KW-0732">Signal</keyword>
<dbReference type="EMBL" id="JACKVK010000001">
    <property type="protein sequence ID" value="MCV7419108.1"/>
    <property type="molecule type" value="Genomic_DNA"/>
</dbReference>
<name>A0A9X3BYH1_9MYCO</name>
<comment type="caution">
    <text evidence="2">The sequence shown here is derived from an EMBL/GenBank/DDBJ whole genome shotgun (WGS) entry which is preliminary data.</text>
</comment>
<gene>
    <name evidence="2" type="ORF">H7K45_01000</name>
</gene>
<proteinExistence type="predicted"/>
<protein>
    <recommendedName>
        <fullName evidence="4">Secreted protein</fullName>
    </recommendedName>
</protein>
<feature type="chain" id="PRO_5040989086" description="Secreted protein" evidence="1">
    <location>
        <begin position="25"/>
        <end position="113"/>
    </location>
</feature>
<reference evidence="2" key="2">
    <citation type="journal article" date="2022" name="BMC Genomics">
        <title>Comparative genome analysis of mycobacteria focusing on tRNA and non-coding RNA.</title>
        <authorList>
            <person name="Behra P.R.K."/>
            <person name="Pettersson B.M.F."/>
            <person name="Ramesh M."/>
            <person name="Das S."/>
            <person name="Dasgupta S."/>
            <person name="Kirsebom L.A."/>
        </authorList>
    </citation>
    <scope>NUCLEOTIDE SEQUENCE</scope>
    <source>
        <strain evidence="2">DSM 44838</strain>
    </source>
</reference>
<evidence type="ECO:0008006" key="4">
    <source>
        <dbReference type="Google" id="ProtNLM"/>
    </source>
</evidence>
<sequence>MQKSLTALVFGAATAMLMAAPAHGEPAPDPHMPNMQSGYCPGGGMGSQISLAYCDGVPFPDGSYWHTIQYGAPMIGHPYGLLSPGMQCVVGGGPIPAPAPPGGCGGAVPPPPP</sequence>
<evidence type="ECO:0000313" key="3">
    <source>
        <dbReference type="Proteomes" id="UP001141629"/>
    </source>
</evidence>